<feature type="domain" description="HTH cro/C1-type" evidence="1">
    <location>
        <begin position="10"/>
        <end position="64"/>
    </location>
</feature>
<sequence length="69" mass="7809">MVKWDLGTVLRLYRMHTGARQAMLAAAFNVDQSVISRLMNGRRSIADRRQILEFTQKLGIPDSLLPALP</sequence>
<feature type="non-terminal residue" evidence="2">
    <location>
        <position position="69"/>
    </location>
</feature>
<accession>A0ABS5KR80</accession>
<organism evidence="2 3">
    <name type="scientific">Catenulispora pinistramenti</name>
    <dbReference type="NCBI Taxonomy" id="2705254"/>
    <lineage>
        <taxon>Bacteria</taxon>
        <taxon>Bacillati</taxon>
        <taxon>Actinomycetota</taxon>
        <taxon>Actinomycetes</taxon>
        <taxon>Catenulisporales</taxon>
        <taxon>Catenulisporaceae</taxon>
        <taxon>Catenulispora</taxon>
    </lineage>
</organism>
<dbReference type="Pfam" id="PF13560">
    <property type="entry name" value="HTH_31"/>
    <property type="match status" value="1"/>
</dbReference>
<dbReference type="EMBL" id="JAAFYZ010000051">
    <property type="protein sequence ID" value="MBS2548534.1"/>
    <property type="molecule type" value="Genomic_DNA"/>
</dbReference>
<dbReference type="InterPro" id="IPR010982">
    <property type="entry name" value="Lambda_DNA-bd_dom_sf"/>
</dbReference>
<evidence type="ECO:0000259" key="1">
    <source>
        <dbReference type="PROSITE" id="PS50943"/>
    </source>
</evidence>
<name>A0ABS5KR80_9ACTN</name>
<gene>
    <name evidence="2" type="ORF">KGQ19_16830</name>
</gene>
<dbReference type="Gene3D" id="1.10.260.40">
    <property type="entry name" value="lambda repressor-like DNA-binding domains"/>
    <property type="match status" value="1"/>
</dbReference>
<comment type="caution">
    <text evidence="2">The sequence shown here is derived from an EMBL/GenBank/DDBJ whole genome shotgun (WGS) entry which is preliminary data.</text>
</comment>
<dbReference type="SMART" id="SM00530">
    <property type="entry name" value="HTH_XRE"/>
    <property type="match status" value="1"/>
</dbReference>
<dbReference type="RefSeq" id="WP_212010115.1">
    <property type="nucleotide sequence ID" value="NZ_JAAFYZ010000051.1"/>
</dbReference>
<dbReference type="SUPFAM" id="SSF47413">
    <property type="entry name" value="lambda repressor-like DNA-binding domains"/>
    <property type="match status" value="1"/>
</dbReference>
<reference evidence="2 3" key="1">
    <citation type="submission" date="2020-02" db="EMBL/GenBank/DDBJ databases">
        <title>Acidophilic actinobacteria isolated from forest soil.</title>
        <authorList>
            <person name="Golinska P."/>
        </authorList>
    </citation>
    <scope>NUCLEOTIDE SEQUENCE [LARGE SCALE GENOMIC DNA]</scope>
    <source>
        <strain evidence="2 3">NL8</strain>
    </source>
</reference>
<protein>
    <submittedName>
        <fullName evidence="2">Helix-turn-helix domain-containing protein</fullName>
    </submittedName>
</protein>
<dbReference type="InterPro" id="IPR001387">
    <property type="entry name" value="Cro/C1-type_HTH"/>
</dbReference>
<evidence type="ECO:0000313" key="3">
    <source>
        <dbReference type="Proteomes" id="UP000730482"/>
    </source>
</evidence>
<dbReference type="Proteomes" id="UP000730482">
    <property type="component" value="Unassembled WGS sequence"/>
</dbReference>
<dbReference type="PROSITE" id="PS50943">
    <property type="entry name" value="HTH_CROC1"/>
    <property type="match status" value="1"/>
</dbReference>
<dbReference type="CDD" id="cd00093">
    <property type="entry name" value="HTH_XRE"/>
    <property type="match status" value="1"/>
</dbReference>
<evidence type="ECO:0000313" key="2">
    <source>
        <dbReference type="EMBL" id="MBS2548534.1"/>
    </source>
</evidence>
<keyword evidence="3" id="KW-1185">Reference proteome</keyword>
<proteinExistence type="predicted"/>